<evidence type="ECO:0000256" key="2">
    <source>
        <dbReference type="ARBA" id="ARBA00022723"/>
    </source>
</evidence>
<dbReference type="InterPro" id="IPR051968">
    <property type="entry name" value="ZnFinger_Homeobox_TR"/>
</dbReference>
<feature type="domain" description="Homeobox" evidence="8">
    <location>
        <begin position="1109"/>
        <end position="1169"/>
    </location>
</feature>
<dbReference type="PANTHER" id="PTHR45891:SF3">
    <property type="entry name" value="ZINC FINGER PROTEIN 2"/>
    <property type="match status" value="1"/>
</dbReference>
<keyword evidence="5 6" id="KW-0539">Nucleus</keyword>
<feature type="DNA-binding region" description="Homeobox" evidence="5">
    <location>
        <begin position="1111"/>
        <end position="1170"/>
    </location>
</feature>
<name>A0A504ZAJ0_FASGI</name>
<feature type="compositionally biased region" description="Basic and acidic residues" evidence="7">
    <location>
        <begin position="54"/>
        <end position="72"/>
    </location>
</feature>
<dbReference type="InterPro" id="IPR001356">
    <property type="entry name" value="HD"/>
</dbReference>
<dbReference type="OrthoDB" id="6417226at2759"/>
<gene>
    <name evidence="9" type="ORF">FGIG_01484</name>
</gene>
<dbReference type="PROSITE" id="PS50071">
    <property type="entry name" value="HOMEOBOX_2"/>
    <property type="match status" value="2"/>
</dbReference>
<dbReference type="GO" id="GO:0046872">
    <property type="term" value="F:metal ion binding"/>
    <property type="evidence" value="ECO:0007669"/>
    <property type="project" value="UniProtKB-KW"/>
</dbReference>
<evidence type="ECO:0000313" key="9">
    <source>
        <dbReference type="EMBL" id="TPP66858.1"/>
    </source>
</evidence>
<sequence length="1294" mass="142005">MYSTPNEAITDFKSEDGENNSDGGGGGDDDDDNGADEDDNNSNDNEDDGDGDADCDHGPHPHAVAHNDHRTTSDNMYCPEQQTDIWTRCSSRCWCWSCWWKKRMRHATLPLKPAQMKQDTEESNGSPFGVHDTLNHLVDSNSRQRPRSAGFQLGVDENILCDPLLNPRRCRSSDWINHKSDAHTLKALDSTKQDTQRTKLQRIHNEIFLKGSAFCSNSSHPEPMEYGMKTNDPTTCLSHNSKATNFSLWSASPPGLMDHSWMADKINLIDTVQLDEETMSVSCQLCGLSIKSNKMLPHMAVHFLQLSQKFGSDHLPVINGKQQRFRSSLELLNGNAIRPDQLSGLRDTAKAVLNSHLGPHINKVDVDTFLALALELVAHSPAIYQQTYDHVQKDWFHLDRLHYQQLTTQSTCSSCKPMLHFALETTHTLHNRLTHPVSDGLSNSQIVEILDELLDKAKGRSQSGGLADISPHAEIFSLVNSSVWNPSVRSMTNPMKVKVNQNSPRSEPLKVLSLQKKFDCPKRSPPLIDGVDELPAAAETLSDFAIFDPSLSANGFNNTLTALSSLPQSLIPFKAGKLPLSLSSLKKSKALPDFFNPSLFSGLMLAQQSHHLESNNIGTSEPTVNLNNDKTDNGINTPVVPQRRSRTRLSEAQLAVLRSYFDINNSPCEEKMAEICTKTGLPGKVVKHWFRNTLFKERQRTKDNPYNFSVPPSTSIDLEEYEKTGRIEFRSAPANSLLTTLSEDLTTPIGSTKHLITKGERTSPESEAMQMKESQILGVSQSLQRRTHSDEQAESDRTVIRKRNHENRSPYRSPTQITGPNLLKRSRCSSVGSLGVEYDSLKPSSQVSSPTSASNPPSIPVDSQITPNSSNSILNSSESNEQPVNSFDLAQWLVQNSIGEFPNALVDSRQNEEKCIPTLSAGLNHYSLTSNNCTSIGFPISANSNNSNNNINYFVDHTTPYLGPISSVSYNQPAIETFQFQKQMEAFMIAAALSQQVSNSSPPPQPLRPPPPPPLLDAYSSPADASSDAPLDLSTSSSCTARVTSPSVPLFSIDLPLNSLDPHLVTFNLNTSHESGPKSYPSMIHTLPNNSITNGTSTISHSTISSSTPGVRRNRTSITALQSRCMQAIYAHHKTPSVHECDRLGATIGLTRRVVQVWFQNQRAKEKKMARVASSCSPINTSGPSYPSTTNSGLLDFALDPSYCGLCDVNIRCDLTGSVPVFARTSTTCAGGLDLASNSGMGIHSNSVHSPNGPMSTSANALASHASFVDHLFSPSHLKKLIGVCSVELQTRQV</sequence>
<keyword evidence="5 6" id="KW-0371">Homeobox</keyword>
<evidence type="ECO:0000256" key="7">
    <source>
        <dbReference type="SAM" id="MobiDB-lite"/>
    </source>
</evidence>
<keyword evidence="5 6" id="KW-0238">DNA-binding</keyword>
<dbReference type="Proteomes" id="UP000316759">
    <property type="component" value="Unassembled WGS sequence"/>
</dbReference>
<comment type="subcellular location">
    <subcellularLocation>
        <location evidence="1 5 6">Nucleus</location>
    </subcellularLocation>
</comment>
<dbReference type="Gene3D" id="1.10.10.60">
    <property type="entry name" value="Homeodomain-like"/>
    <property type="match status" value="2"/>
</dbReference>
<feature type="compositionally biased region" description="Basic and acidic residues" evidence="7">
    <location>
        <begin position="787"/>
        <end position="799"/>
    </location>
</feature>
<dbReference type="STRING" id="46835.A0A504ZAJ0"/>
<feature type="compositionally biased region" description="Low complexity" evidence="7">
    <location>
        <begin position="1016"/>
        <end position="1038"/>
    </location>
</feature>
<feature type="region of interest" description="Disordered" evidence="7">
    <location>
        <begin position="1"/>
        <end position="74"/>
    </location>
</feature>
<feature type="region of interest" description="Disordered" evidence="7">
    <location>
        <begin position="841"/>
        <end position="881"/>
    </location>
</feature>
<comment type="caution">
    <text evidence="9">The sequence shown here is derived from an EMBL/GenBank/DDBJ whole genome shotgun (WGS) entry which is preliminary data.</text>
</comment>
<evidence type="ECO:0000259" key="8">
    <source>
        <dbReference type="PROSITE" id="PS50071"/>
    </source>
</evidence>
<feature type="region of interest" description="Disordered" evidence="7">
    <location>
        <begin position="749"/>
        <end position="824"/>
    </location>
</feature>
<feature type="compositionally biased region" description="Low complexity" evidence="7">
    <location>
        <begin position="841"/>
        <end position="856"/>
    </location>
</feature>
<feature type="compositionally biased region" description="Pro residues" evidence="7">
    <location>
        <begin position="1001"/>
        <end position="1015"/>
    </location>
</feature>
<feature type="region of interest" description="Disordered" evidence="7">
    <location>
        <begin position="995"/>
        <end position="1038"/>
    </location>
</feature>
<dbReference type="Pfam" id="PF00046">
    <property type="entry name" value="Homeodomain"/>
    <property type="match status" value="2"/>
</dbReference>
<dbReference type="SMART" id="SM00389">
    <property type="entry name" value="HOX"/>
    <property type="match status" value="2"/>
</dbReference>
<dbReference type="GO" id="GO:0000978">
    <property type="term" value="F:RNA polymerase II cis-regulatory region sequence-specific DNA binding"/>
    <property type="evidence" value="ECO:0007669"/>
    <property type="project" value="TreeGrafter"/>
</dbReference>
<dbReference type="CDD" id="cd00086">
    <property type="entry name" value="homeodomain"/>
    <property type="match status" value="2"/>
</dbReference>
<evidence type="ECO:0000256" key="5">
    <source>
        <dbReference type="PROSITE-ProRule" id="PRU00108"/>
    </source>
</evidence>
<dbReference type="FunFam" id="1.10.10.60:FF:000064">
    <property type="entry name" value="Zinc finger homeobox protein 4"/>
    <property type="match status" value="1"/>
</dbReference>
<dbReference type="GO" id="GO:0000981">
    <property type="term" value="F:DNA-binding transcription factor activity, RNA polymerase II-specific"/>
    <property type="evidence" value="ECO:0007669"/>
    <property type="project" value="TreeGrafter"/>
</dbReference>
<feature type="domain" description="Homeobox" evidence="8">
    <location>
        <begin position="640"/>
        <end position="700"/>
    </location>
</feature>
<proteinExistence type="predicted"/>
<feature type="compositionally biased region" description="Polar residues" evidence="7">
    <location>
        <begin position="810"/>
        <end position="819"/>
    </location>
</feature>
<feature type="compositionally biased region" description="Low complexity" evidence="7">
    <location>
        <begin position="868"/>
        <end position="880"/>
    </location>
</feature>
<reference evidence="9 10" key="1">
    <citation type="submission" date="2019-04" db="EMBL/GenBank/DDBJ databases">
        <title>Annotation for the trematode Fasciola gigantica.</title>
        <authorList>
            <person name="Choi Y.-J."/>
        </authorList>
    </citation>
    <scope>NUCLEOTIDE SEQUENCE [LARGE SCALE GENOMIC DNA]</scope>
    <source>
        <strain evidence="9">Uganda_cow_1</strain>
    </source>
</reference>
<evidence type="ECO:0000256" key="1">
    <source>
        <dbReference type="ARBA" id="ARBA00004123"/>
    </source>
</evidence>
<keyword evidence="10" id="KW-1185">Reference proteome</keyword>
<dbReference type="PANTHER" id="PTHR45891">
    <property type="entry name" value="ZINC FINGER HOMEOBOX PROTEIN"/>
    <property type="match status" value="1"/>
</dbReference>
<evidence type="ECO:0000313" key="10">
    <source>
        <dbReference type="Proteomes" id="UP000316759"/>
    </source>
</evidence>
<accession>A0A504ZAJ0</accession>
<protein>
    <submittedName>
        <fullName evidence="9">Zinc finger homeobox protein 3</fullName>
    </submittedName>
</protein>
<evidence type="ECO:0000256" key="4">
    <source>
        <dbReference type="ARBA" id="ARBA00022833"/>
    </source>
</evidence>
<evidence type="ECO:0000256" key="6">
    <source>
        <dbReference type="RuleBase" id="RU000682"/>
    </source>
</evidence>
<keyword evidence="4" id="KW-0862">Zinc</keyword>
<keyword evidence="2" id="KW-0479">Metal-binding</keyword>
<keyword evidence="3" id="KW-0677">Repeat</keyword>
<dbReference type="EMBL" id="SUNJ01001335">
    <property type="protein sequence ID" value="TPP66858.1"/>
    <property type="molecule type" value="Genomic_DNA"/>
</dbReference>
<dbReference type="GO" id="GO:0005634">
    <property type="term" value="C:nucleus"/>
    <property type="evidence" value="ECO:0007669"/>
    <property type="project" value="UniProtKB-SubCell"/>
</dbReference>
<feature type="DNA-binding region" description="Homeobox" evidence="5">
    <location>
        <begin position="642"/>
        <end position="701"/>
    </location>
</feature>
<dbReference type="InterPro" id="IPR009057">
    <property type="entry name" value="Homeodomain-like_sf"/>
</dbReference>
<feature type="compositionally biased region" description="Acidic residues" evidence="7">
    <location>
        <begin position="27"/>
        <end position="53"/>
    </location>
</feature>
<dbReference type="SUPFAM" id="SSF46689">
    <property type="entry name" value="Homeodomain-like"/>
    <property type="match status" value="2"/>
</dbReference>
<organism evidence="9 10">
    <name type="scientific">Fasciola gigantica</name>
    <name type="common">Giant liver fluke</name>
    <dbReference type="NCBI Taxonomy" id="46835"/>
    <lineage>
        <taxon>Eukaryota</taxon>
        <taxon>Metazoa</taxon>
        <taxon>Spiralia</taxon>
        <taxon>Lophotrochozoa</taxon>
        <taxon>Platyhelminthes</taxon>
        <taxon>Trematoda</taxon>
        <taxon>Digenea</taxon>
        <taxon>Plagiorchiida</taxon>
        <taxon>Echinostomata</taxon>
        <taxon>Echinostomatoidea</taxon>
        <taxon>Fasciolidae</taxon>
        <taxon>Fasciola</taxon>
    </lineage>
</organism>
<evidence type="ECO:0000256" key="3">
    <source>
        <dbReference type="ARBA" id="ARBA00022737"/>
    </source>
</evidence>